<evidence type="ECO:0000313" key="1">
    <source>
        <dbReference type="EMBL" id="ETX01979.1"/>
    </source>
</evidence>
<proteinExistence type="predicted"/>
<protein>
    <submittedName>
        <fullName evidence="1">Uncharacterized protein</fullName>
    </submittedName>
</protein>
<dbReference type="AlphaFoldDB" id="W4LV58"/>
<dbReference type="HOGENOM" id="CLU_1831457_0_0_7"/>
<organism evidence="1 2">
    <name type="scientific">Entotheonella factor</name>
    <dbReference type="NCBI Taxonomy" id="1429438"/>
    <lineage>
        <taxon>Bacteria</taxon>
        <taxon>Pseudomonadati</taxon>
        <taxon>Nitrospinota/Tectimicrobiota group</taxon>
        <taxon>Candidatus Tectimicrobiota</taxon>
        <taxon>Candidatus Entotheonellia</taxon>
        <taxon>Candidatus Entotheonellales</taxon>
        <taxon>Candidatus Entotheonellaceae</taxon>
        <taxon>Candidatus Entotheonella</taxon>
    </lineage>
</organism>
<dbReference type="Proteomes" id="UP000019141">
    <property type="component" value="Unassembled WGS sequence"/>
</dbReference>
<sequence>MSQNPHRDQSVHIGGHASGNVIVTGDHNAVSAHHLNTALPAPADVDIQAAVTALRDALAALESPESKKIANAMSDAEDELTKAQPNKDEVGQAVQRALRYAKSAEGFAKAVNTLKPHVTQVAGWLGQAWHSLASFVGGEP</sequence>
<name>W4LV58_ENTF1</name>
<accession>W4LV58</accession>
<reference evidence="1 2" key="1">
    <citation type="journal article" date="2014" name="Nature">
        <title>An environmental bacterial taxon with a large and distinct metabolic repertoire.</title>
        <authorList>
            <person name="Wilson M.C."/>
            <person name="Mori T."/>
            <person name="Ruckert C."/>
            <person name="Uria A.R."/>
            <person name="Helf M.J."/>
            <person name="Takada K."/>
            <person name="Gernert C."/>
            <person name="Steffens U.A."/>
            <person name="Heycke N."/>
            <person name="Schmitt S."/>
            <person name="Rinke C."/>
            <person name="Helfrich E.J."/>
            <person name="Brachmann A.O."/>
            <person name="Gurgui C."/>
            <person name="Wakimoto T."/>
            <person name="Kracht M."/>
            <person name="Crusemann M."/>
            <person name="Hentschel U."/>
            <person name="Abe I."/>
            <person name="Matsunaga S."/>
            <person name="Kalinowski J."/>
            <person name="Takeyama H."/>
            <person name="Piel J."/>
        </authorList>
    </citation>
    <scope>NUCLEOTIDE SEQUENCE [LARGE SCALE GENOMIC DNA]</scope>
    <source>
        <strain evidence="2">TSY1</strain>
    </source>
</reference>
<gene>
    <name evidence="1" type="ORF">ETSY1_05210</name>
</gene>
<dbReference type="EMBL" id="AZHW01000184">
    <property type="protein sequence ID" value="ETX01979.1"/>
    <property type="molecule type" value="Genomic_DNA"/>
</dbReference>
<keyword evidence="2" id="KW-1185">Reference proteome</keyword>
<evidence type="ECO:0000313" key="2">
    <source>
        <dbReference type="Proteomes" id="UP000019141"/>
    </source>
</evidence>
<comment type="caution">
    <text evidence="1">The sequence shown here is derived from an EMBL/GenBank/DDBJ whole genome shotgun (WGS) entry which is preliminary data.</text>
</comment>